<dbReference type="InterPro" id="IPR039426">
    <property type="entry name" value="TonB-dep_rcpt-like"/>
</dbReference>
<dbReference type="InterPro" id="IPR037066">
    <property type="entry name" value="Plug_dom_sf"/>
</dbReference>
<keyword evidence="7 10" id="KW-0472">Membrane</keyword>
<evidence type="ECO:0000256" key="8">
    <source>
        <dbReference type="ARBA" id="ARBA00023170"/>
    </source>
</evidence>
<evidence type="ECO:0000256" key="1">
    <source>
        <dbReference type="ARBA" id="ARBA00004571"/>
    </source>
</evidence>
<comment type="subcellular location">
    <subcellularLocation>
        <location evidence="1 10">Cell outer membrane</location>
        <topology evidence="1 10">Multi-pass membrane protein</topology>
    </subcellularLocation>
</comment>
<dbReference type="SUPFAM" id="SSF49464">
    <property type="entry name" value="Carboxypeptidase regulatory domain-like"/>
    <property type="match status" value="1"/>
</dbReference>
<evidence type="ECO:0000313" key="15">
    <source>
        <dbReference type="EMBL" id="MVM30351.1"/>
    </source>
</evidence>
<dbReference type="InterPro" id="IPR000531">
    <property type="entry name" value="Beta-barrel_TonB"/>
</dbReference>
<comment type="caution">
    <text evidence="15">The sequence shown here is derived from an EMBL/GenBank/DDBJ whole genome shotgun (WGS) entry which is preliminary data.</text>
</comment>
<accession>A0A7K1S9B7</accession>
<gene>
    <name evidence="15" type="ORF">GO755_09925</name>
</gene>
<comment type="similarity">
    <text evidence="10 11">Belongs to the TonB-dependent receptor family.</text>
</comment>
<dbReference type="AlphaFoldDB" id="A0A7K1S9B7"/>
<feature type="domain" description="TonB-dependent receptor-like beta-barrel" evidence="13">
    <location>
        <begin position="374"/>
        <end position="778"/>
    </location>
</feature>
<dbReference type="Pfam" id="PF07715">
    <property type="entry name" value="Plug"/>
    <property type="match status" value="1"/>
</dbReference>
<dbReference type="Gene3D" id="2.60.40.1120">
    <property type="entry name" value="Carboxypeptidase-like, regulatory domain"/>
    <property type="match status" value="1"/>
</dbReference>
<keyword evidence="9 10" id="KW-0998">Cell outer membrane</keyword>
<feature type="compositionally biased region" description="Basic and acidic residues" evidence="12">
    <location>
        <begin position="426"/>
        <end position="435"/>
    </location>
</feature>
<evidence type="ECO:0000256" key="2">
    <source>
        <dbReference type="ARBA" id="ARBA00022448"/>
    </source>
</evidence>
<dbReference type="Gene3D" id="2.170.130.10">
    <property type="entry name" value="TonB-dependent receptor, plug domain"/>
    <property type="match status" value="1"/>
</dbReference>
<feature type="domain" description="TonB-dependent receptor plug" evidence="14">
    <location>
        <begin position="148"/>
        <end position="233"/>
    </location>
</feature>
<dbReference type="GO" id="GO:0015344">
    <property type="term" value="F:siderophore uptake transmembrane transporter activity"/>
    <property type="evidence" value="ECO:0007669"/>
    <property type="project" value="TreeGrafter"/>
</dbReference>
<evidence type="ECO:0000259" key="13">
    <source>
        <dbReference type="Pfam" id="PF00593"/>
    </source>
</evidence>
<evidence type="ECO:0000313" key="16">
    <source>
        <dbReference type="Proteomes" id="UP000436006"/>
    </source>
</evidence>
<dbReference type="EMBL" id="WPIN01000003">
    <property type="protein sequence ID" value="MVM30351.1"/>
    <property type="molecule type" value="Genomic_DNA"/>
</dbReference>
<evidence type="ECO:0000259" key="14">
    <source>
        <dbReference type="Pfam" id="PF07715"/>
    </source>
</evidence>
<evidence type="ECO:0000256" key="4">
    <source>
        <dbReference type="ARBA" id="ARBA00022692"/>
    </source>
</evidence>
<dbReference type="GO" id="GO:0009279">
    <property type="term" value="C:cell outer membrane"/>
    <property type="evidence" value="ECO:0007669"/>
    <property type="project" value="UniProtKB-SubCell"/>
</dbReference>
<reference evidence="15 16" key="1">
    <citation type="submission" date="2019-12" db="EMBL/GenBank/DDBJ databases">
        <title>Spirosoma sp. HMF4905 genome sequencing and assembly.</title>
        <authorList>
            <person name="Kang H."/>
            <person name="Cha I."/>
            <person name="Kim H."/>
            <person name="Joh K."/>
        </authorList>
    </citation>
    <scope>NUCLEOTIDE SEQUENCE [LARGE SCALE GENOMIC DNA]</scope>
    <source>
        <strain evidence="15 16">HMF4905</strain>
    </source>
</reference>
<keyword evidence="4 10" id="KW-0812">Transmembrane</keyword>
<proteinExistence type="inferred from homology"/>
<dbReference type="PROSITE" id="PS52016">
    <property type="entry name" value="TONB_DEPENDENT_REC_3"/>
    <property type="match status" value="1"/>
</dbReference>
<keyword evidence="6 11" id="KW-0798">TonB box</keyword>
<protein>
    <submittedName>
        <fullName evidence="15">TonB-dependent receptor</fullName>
    </submittedName>
</protein>
<feature type="region of interest" description="Disordered" evidence="12">
    <location>
        <begin position="416"/>
        <end position="435"/>
    </location>
</feature>
<dbReference type="InterPro" id="IPR036942">
    <property type="entry name" value="Beta-barrel_TonB_sf"/>
</dbReference>
<keyword evidence="5" id="KW-0732">Signal</keyword>
<evidence type="ECO:0000256" key="11">
    <source>
        <dbReference type="RuleBase" id="RU003357"/>
    </source>
</evidence>
<dbReference type="Gene3D" id="2.40.170.20">
    <property type="entry name" value="TonB-dependent receptor, beta-barrel domain"/>
    <property type="match status" value="1"/>
</dbReference>
<keyword evidence="3 10" id="KW-1134">Transmembrane beta strand</keyword>
<dbReference type="InterPro" id="IPR008969">
    <property type="entry name" value="CarboxyPept-like_regulatory"/>
</dbReference>
<name>A0A7K1S9B7_9BACT</name>
<dbReference type="Pfam" id="PF13715">
    <property type="entry name" value="CarbopepD_reg_2"/>
    <property type="match status" value="1"/>
</dbReference>
<sequence>MPLPISTKSKHRFYHLFFVFLIVSGPLVAQNLGRISGKITNKENTPVEFATVVLVDTKYNTTSDATGNFSIQAPSGKYVLSISMVGLKKQTHDVVIRDGKTTELTNLVLLADDELNEVVVRGKTEVRKINEQGFNVNAIDLKTSYSLNRDLNQVLNTTTGIRIREEGGLGSNFNFSLNGFSGNQVKFFLDGIPIDNFGSSLTLNNFPANMAERIEVYKGVLPVSLGTDALGGAVNIVSRSNPNYLDASYSIGSFNTHRVAFNGAYTNARTGFTVRANTFFNYSDNSYKVLVPIKDLTTSSFGAEQWVPRFHDHYKSATLQLEAGVTNKKWADKLLVGIIASGNDKDVQTGVVMEQVFGAITSNTRTLIPTLKYKKTDLFVSGLDLNLYAAYNMTRFTLIDTTARMYNWLGEYKTNPASGSSSVGGERSRTRNQNKDREGLVTANLTYKLNELQTLALNYVNTNFHRASYDPENPDAIGNRFPSDLAKNVLGMAWNLNIPNKFTTSIFAKYFAMKAVGYQLVDAFTEKERYEATTFNYSNPGYGLATAYFVRPTLQVKGSYEHAYRMPDGSEIFGDGVFVVYSVGLKPEKSDNINLGARYATPAEKDHRITAETGLIYRMTTDFIRLDQSVSGAQRQNQNKGKVRTTGVEAELGYYFRKLFFASVNGTYQSIIDKQEFEQSGGFTGGATKNITYNFRLPNIPYLFGNANIGVNLPTQPNRALSLNYNLNYVQKYYLVYAELGESAFNRQYIIPTQFSHNLSASYSLGGGKYNLALECRNFTDNLLYDSYRLQKPGRSFSVKFRYFISK</sequence>
<dbReference type="SUPFAM" id="SSF56935">
    <property type="entry name" value="Porins"/>
    <property type="match status" value="1"/>
</dbReference>
<dbReference type="Proteomes" id="UP000436006">
    <property type="component" value="Unassembled WGS sequence"/>
</dbReference>
<evidence type="ECO:0000256" key="10">
    <source>
        <dbReference type="PROSITE-ProRule" id="PRU01360"/>
    </source>
</evidence>
<evidence type="ECO:0000256" key="7">
    <source>
        <dbReference type="ARBA" id="ARBA00023136"/>
    </source>
</evidence>
<keyword evidence="16" id="KW-1185">Reference proteome</keyword>
<evidence type="ECO:0000256" key="6">
    <source>
        <dbReference type="ARBA" id="ARBA00023077"/>
    </source>
</evidence>
<dbReference type="InterPro" id="IPR012910">
    <property type="entry name" value="Plug_dom"/>
</dbReference>
<dbReference type="GO" id="GO:0044718">
    <property type="term" value="P:siderophore transmembrane transport"/>
    <property type="evidence" value="ECO:0007669"/>
    <property type="project" value="TreeGrafter"/>
</dbReference>
<organism evidence="15 16">
    <name type="scientific">Spirosoma arboris</name>
    <dbReference type="NCBI Taxonomy" id="2682092"/>
    <lineage>
        <taxon>Bacteria</taxon>
        <taxon>Pseudomonadati</taxon>
        <taxon>Bacteroidota</taxon>
        <taxon>Cytophagia</taxon>
        <taxon>Cytophagales</taxon>
        <taxon>Cytophagaceae</taxon>
        <taxon>Spirosoma</taxon>
    </lineage>
</organism>
<dbReference type="Pfam" id="PF00593">
    <property type="entry name" value="TonB_dep_Rec_b-barrel"/>
    <property type="match status" value="1"/>
</dbReference>
<evidence type="ECO:0000256" key="5">
    <source>
        <dbReference type="ARBA" id="ARBA00022729"/>
    </source>
</evidence>
<dbReference type="PANTHER" id="PTHR30069:SF29">
    <property type="entry name" value="HEMOGLOBIN AND HEMOGLOBIN-HAPTOGLOBIN-BINDING PROTEIN 1-RELATED"/>
    <property type="match status" value="1"/>
</dbReference>
<dbReference type="PANTHER" id="PTHR30069">
    <property type="entry name" value="TONB-DEPENDENT OUTER MEMBRANE RECEPTOR"/>
    <property type="match status" value="1"/>
</dbReference>
<keyword evidence="2 10" id="KW-0813">Transport</keyword>
<evidence type="ECO:0000256" key="3">
    <source>
        <dbReference type="ARBA" id="ARBA00022452"/>
    </source>
</evidence>
<evidence type="ECO:0000256" key="12">
    <source>
        <dbReference type="SAM" id="MobiDB-lite"/>
    </source>
</evidence>
<evidence type="ECO:0000256" key="9">
    <source>
        <dbReference type="ARBA" id="ARBA00023237"/>
    </source>
</evidence>
<keyword evidence="8 15" id="KW-0675">Receptor</keyword>